<feature type="region of interest" description="Disordered" evidence="1">
    <location>
        <begin position="981"/>
        <end position="1042"/>
    </location>
</feature>
<sequence length="1627" mass="178893">MSISQNFADSYVAFEALRAAAKDKEKHHGEKMAIIAGEFDKYNLWADKSGAARSGKDFRLSLDYQLREASFYKDQVVKLLHNLQENTEKALSMLSDDHKAEDDGEAPSKSATNPERAEDEPARRRETDASQGGALEESESGKVTESKAETESIPNTKNLSADFWKLMSSINSTISTLEKVPIRNRNSINEIRDDELEGGIAREHFDILHVRDKLPDKNLDPKVITRLGKMITRRRQLLLSLRSRRDEFRMSVSLADASVPSIPKVAALDAPPNTAATEKFENQDQTGDKPLPSIRDSVLFAPSDPGSVSGSSTPPGSGMGKQQSRVPPRPRNSAGLGMTRFECKFCFMTPYIPSDTAWKNHILRDLQPYVCTFASCNLVDHVFENRDAWWEHEITHHRSQFYCNTPGHARYRDQTAFQAHMRDEHNADSVQPELLARFRRPIKSPGGKCNLCSHESRDLKRHVARHLEQLALFSIPRSDFEEGDGIASRRVSLNYEQSKPRVRKYRSLSTTKKDSENKFSTLDDKSGARGNIDSFLQEFIEAKSLQNNIADEDDDDSTTSGTRSTVDQSPKDTATTQSLMRKSESRSESPIPVPINTPYKRVGVLMFTWSDPRPTTSFFDLEHTLRCRYRFDVRVEEIPTDGDVSQYFTRGVSDLIRDFRGRSDLMIIYYAGRARFLSRSQDLEFRSNRDFFEFDVPCASMSWKLIESKLLADNNVKSDVLAVLEDSAAIDFASGNEISQILETPDIHAPPSSSSSASSDNSGEEKRDRCFQFLTMRRTTPYPQASFTEAMNQVLLDSASGIDASDLAYHMTLQNEDGHATRNPCYVFHRLNPPGRDIAIAPLPASNEKEESPPPEAKLVRMEKGDGKAKPSKSGAEAEAEKRVEADSIPASPAPSSISVSNHPLVLMAKQVRLKPFVWPAEFNPYSAENVSIPRTNQERSLVPEPASRSSPSQIGRVANDGCEAAGPVVERKHFSLLHPRFPFRHQRDQREQQERKQQTQTSQLGSFTFDQFPPPKQDQTPSRRRIPRRRKPNVPVYDNDLDLPSTLSLSLSLSLPTPTLSLPGQAVPPNRHDEEDDAAPGPIIQRRRPSPTFLSRRNTIASTQFLDGGLYAPQQPRRLSRATMNHVRSASQGNQSRTLTLNPRNTDTRSIILDSTDDYLSGVHVANEDLEISGESEAAAPAPQVPTHVERPRRSASRSSLQLLSNSLSRHSSFSRRRPLTANGSTPSLASTVASMLGPAPGPVYNSKPKRADRATSAPAPVVPLNQSDPAIRSVLRNPEASKSQPQVNQVFQKEHQSLKRSTSMFLHHSLSLRRSITGSLRRSATLIGIGGGASVNNPHKDTTLSSSSLPEPASSSVLEFGPVNAHSAVDGVKVVNEEPTKNPNNTAAENEETTHNPAAASDNVEALALAKSPAAVSEHAPENRISVIGPLPHMPSFPILASSSQATTAADLSSIPLPPAPEDASGGANSGLRRSPWGSMRRGRSLRRSISGLFSAGSGSAGAGRDGKAEKAKHEHGEGAEIDGSAEAGLLESQEQKRARSQSRASRSGQQDNAATRDSGVLMESSGNRGGATGVEAGGDSTAAVVEKSRPDYSGGSEMEKKAKKKRSRAELWAGFRAGVSRRGR</sequence>
<evidence type="ECO:0000313" key="3">
    <source>
        <dbReference type="EMBL" id="KAK7515825.1"/>
    </source>
</evidence>
<proteinExistence type="predicted"/>
<feature type="region of interest" description="Disordered" evidence="1">
    <location>
        <begin position="1061"/>
        <end position="1090"/>
    </location>
</feature>
<feature type="compositionally biased region" description="Basic and acidic residues" evidence="1">
    <location>
        <begin position="115"/>
        <end position="128"/>
    </location>
</feature>
<feature type="compositionally biased region" description="Low complexity" evidence="1">
    <location>
        <begin position="302"/>
        <end position="316"/>
    </location>
</feature>
<feature type="compositionally biased region" description="Low complexity" evidence="1">
    <location>
        <begin position="888"/>
        <end position="899"/>
    </location>
</feature>
<evidence type="ECO:0000313" key="4">
    <source>
        <dbReference type="Proteomes" id="UP001363622"/>
    </source>
</evidence>
<feature type="compositionally biased region" description="Low complexity" evidence="1">
    <location>
        <begin position="1346"/>
        <end position="1358"/>
    </location>
</feature>
<dbReference type="SMART" id="SM00355">
    <property type="entry name" value="ZnF_C2H2"/>
    <property type="match status" value="3"/>
</dbReference>
<feature type="compositionally biased region" description="Basic and acidic residues" evidence="1">
    <location>
        <begin position="847"/>
        <end position="869"/>
    </location>
</feature>
<dbReference type="Proteomes" id="UP001363622">
    <property type="component" value="Unassembled WGS sequence"/>
</dbReference>
<feature type="region of interest" description="Disordered" evidence="1">
    <location>
        <begin position="1334"/>
        <end position="1360"/>
    </location>
</feature>
<feature type="compositionally biased region" description="Basic and acidic residues" evidence="1">
    <location>
        <begin position="1507"/>
        <end position="1521"/>
    </location>
</feature>
<gene>
    <name evidence="3" type="ORF">IWZ03DRAFT_442655</name>
</gene>
<feature type="region of interest" description="Disordered" evidence="1">
    <location>
        <begin position="546"/>
        <end position="594"/>
    </location>
</feature>
<feature type="compositionally biased region" description="Low complexity" evidence="1">
    <location>
        <begin position="558"/>
        <end position="567"/>
    </location>
</feature>
<reference evidence="3 4" key="1">
    <citation type="submission" date="2024-04" db="EMBL/GenBank/DDBJ databases">
        <title>Phyllosticta paracitricarpa is synonymous to the EU quarantine fungus P. citricarpa based on phylogenomic analyses.</title>
        <authorList>
            <consortium name="Lawrence Berkeley National Laboratory"/>
            <person name="Van Ingen-Buijs V.A."/>
            <person name="Van Westerhoven A.C."/>
            <person name="Haridas S."/>
            <person name="Skiadas P."/>
            <person name="Martin F."/>
            <person name="Groenewald J.Z."/>
            <person name="Crous P.W."/>
            <person name="Seidl M.F."/>
        </authorList>
    </citation>
    <scope>NUCLEOTIDE SEQUENCE [LARGE SCALE GENOMIC DNA]</scope>
    <source>
        <strain evidence="3 4">CBS 123371</strain>
    </source>
</reference>
<feature type="compositionally biased region" description="Basic and acidic residues" evidence="1">
    <location>
        <begin position="139"/>
        <end position="150"/>
    </location>
</feature>
<feature type="region of interest" description="Disordered" evidence="1">
    <location>
        <begin position="1176"/>
        <end position="1269"/>
    </location>
</feature>
<keyword evidence="4" id="KW-1185">Reference proteome</keyword>
<feature type="compositionally biased region" description="Gly residues" evidence="1">
    <location>
        <begin position="1570"/>
        <end position="1579"/>
    </location>
</feature>
<feature type="region of interest" description="Disordered" evidence="1">
    <location>
        <begin position="1452"/>
        <end position="1627"/>
    </location>
</feature>
<feature type="region of interest" description="Disordered" evidence="1">
    <location>
        <begin position="276"/>
        <end position="334"/>
    </location>
</feature>
<feature type="compositionally biased region" description="Low complexity" evidence="1">
    <location>
        <begin position="1544"/>
        <end position="1553"/>
    </location>
</feature>
<dbReference type="InterPro" id="IPR058925">
    <property type="entry name" value="zf-C2H2_AcuF"/>
</dbReference>
<feature type="domain" description="C2H2-type" evidence="2">
    <location>
        <begin position="369"/>
        <end position="396"/>
    </location>
</feature>
<feature type="compositionally biased region" description="Polar residues" evidence="1">
    <location>
        <begin position="571"/>
        <end position="580"/>
    </location>
</feature>
<feature type="compositionally biased region" description="Low complexity" evidence="1">
    <location>
        <begin position="1490"/>
        <end position="1500"/>
    </location>
</feature>
<feature type="compositionally biased region" description="Low complexity" evidence="1">
    <location>
        <begin position="749"/>
        <end position="759"/>
    </location>
</feature>
<feature type="region of interest" description="Disordered" evidence="1">
    <location>
        <begin position="96"/>
        <end position="154"/>
    </location>
</feature>
<dbReference type="PANTHER" id="PTHR35391">
    <property type="entry name" value="C2H2-TYPE DOMAIN-CONTAINING PROTEIN-RELATED"/>
    <property type="match status" value="1"/>
</dbReference>
<comment type="caution">
    <text evidence="3">The sequence shown here is derived from an EMBL/GenBank/DDBJ whole genome shotgun (WGS) entry which is preliminary data.</text>
</comment>
<feature type="region of interest" description="Disordered" evidence="1">
    <location>
        <begin position="844"/>
        <end position="899"/>
    </location>
</feature>
<dbReference type="InterPro" id="IPR013087">
    <property type="entry name" value="Znf_C2H2_type"/>
</dbReference>
<protein>
    <recommendedName>
        <fullName evidence="2">C2H2-type domain-containing protein</fullName>
    </recommendedName>
</protein>
<feature type="compositionally biased region" description="Basic and acidic residues" evidence="1">
    <location>
        <begin position="511"/>
        <end position="524"/>
    </location>
</feature>
<feature type="domain" description="C2H2-type" evidence="2">
    <location>
        <begin position="401"/>
        <end position="425"/>
    </location>
</feature>
<feature type="compositionally biased region" description="Low complexity" evidence="1">
    <location>
        <begin position="1198"/>
        <end position="1213"/>
    </location>
</feature>
<feature type="region of interest" description="Disordered" evidence="1">
    <location>
        <begin position="1378"/>
        <end position="1398"/>
    </location>
</feature>
<organism evidence="3 4">
    <name type="scientific">Phyllosticta citriasiana</name>
    <dbReference type="NCBI Taxonomy" id="595635"/>
    <lineage>
        <taxon>Eukaryota</taxon>
        <taxon>Fungi</taxon>
        <taxon>Dikarya</taxon>
        <taxon>Ascomycota</taxon>
        <taxon>Pezizomycotina</taxon>
        <taxon>Dothideomycetes</taxon>
        <taxon>Dothideomycetes incertae sedis</taxon>
        <taxon>Botryosphaeriales</taxon>
        <taxon>Phyllostictaceae</taxon>
        <taxon>Phyllosticta</taxon>
    </lineage>
</organism>
<feature type="region of interest" description="Disordered" evidence="1">
    <location>
        <begin position="743"/>
        <end position="765"/>
    </location>
</feature>
<dbReference type="Pfam" id="PF26082">
    <property type="entry name" value="zf-C2H2_AcuF"/>
    <property type="match status" value="1"/>
</dbReference>
<feature type="compositionally biased region" description="Basic residues" evidence="1">
    <location>
        <begin position="1023"/>
        <end position="1033"/>
    </location>
</feature>
<evidence type="ECO:0000256" key="1">
    <source>
        <dbReference type="SAM" id="MobiDB-lite"/>
    </source>
</evidence>
<evidence type="ECO:0000259" key="2">
    <source>
        <dbReference type="SMART" id="SM00355"/>
    </source>
</evidence>
<accession>A0ABR1KJZ9</accession>
<dbReference type="PANTHER" id="PTHR35391:SF7">
    <property type="entry name" value="C2H2-TYPE DOMAIN-CONTAINING PROTEIN"/>
    <property type="match status" value="1"/>
</dbReference>
<feature type="region of interest" description="Disordered" evidence="1">
    <location>
        <begin position="936"/>
        <end position="960"/>
    </location>
</feature>
<dbReference type="EMBL" id="JBBPHU010000007">
    <property type="protein sequence ID" value="KAK7515825.1"/>
    <property type="molecule type" value="Genomic_DNA"/>
</dbReference>
<feature type="compositionally biased region" description="Polar residues" evidence="1">
    <location>
        <begin position="1223"/>
        <end position="1235"/>
    </location>
</feature>
<feature type="compositionally biased region" description="Basic and acidic residues" evidence="1">
    <location>
        <begin position="986"/>
        <end position="998"/>
    </location>
</feature>
<feature type="domain" description="C2H2-type" evidence="2">
    <location>
        <begin position="447"/>
        <end position="466"/>
    </location>
</feature>
<name>A0ABR1KJZ9_9PEZI</name>
<feature type="region of interest" description="Disordered" evidence="1">
    <location>
        <begin position="499"/>
        <end position="524"/>
    </location>
</feature>